<organism evidence="2">
    <name type="scientific">Chromera velia CCMP2878</name>
    <dbReference type="NCBI Taxonomy" id="1169474"/>
    <lineage>
        <taxon>Eukaryota</taxon>
        <taxon>Sar</taxon>
        <taxon>Alveolata</taxon>
        <taxon>Colpodellida</taxon>
        <taxon>Chromeraceae</taxon>
        <taxon>Chromera</taxon>
    </lineage>
</organism>
<feature type="compositionally biased region" description="Basic and acidic residues" evidence="1">
    <location>
        <begin position="916"/>
        <end position="952"/>
    </location>
</feature>
<feature type="region of interest" description="Disordered" evidence="1">
    <location>
        <begin position="655"/>
        <end position="824"/>
    </location>
</feature>
<reference evidence="2" key="1">
    <citation type="submission" date="2014-11" db="EMBL/GenBank/DDBJ databases">
        <authorList>
            <person name="Otto D Thomas"/>
            <person name="Naeem Raeece"/>
        </authorList>
    </citation>
    <scope>NUCLEOTIDE SEQUENCE</scope>
</reference>
<feature type="compositionally biased region" description="Low complexity" evidence="1">
    <location>
        <begin position="543"/>
        <end position="554"/>
    </location>
</feature>
<feature type="region of interest" description="Disordered" evidence="1">
    <location>
        <begin position="1312"/>
        <end position="1377"/>
    </location>
</feature>
<gene>
    <name evidence="2" type="ORF">Cvel_23197</name>
</gene>
<feature type="compositionally biased region" description="Basic and acidic residues" evidence="1">
    <location>
        <begin position="739"/>
        <end position="764"/>
    </location>
</feature>
<feature type="compositionally biased region" description="Polar residues" evidence="1">
    <location>
        <begin position="1507"/>
        <end position="1518"/>
    </location>
</feature>
<feature type="compositionally biased region" description="Low complexity" evidence="1">
    <location>
        <begin position="1488"/>
        <end position="1506"/>
    </location>
</feature>
<feature type="region of interest" description="Disordered" evidence="1">
    <location>
        <begin position="1027"/>
        <end position="1100"/>
    </location>
</feature>
<feature type="compositionally biased region" description="Basic and acidic residues" evidence="1">
    <location>
        <begin position="1543"/>
        <end position="1552"/>
    </location>
</feature>
<accession>A0A0G4GSP1</accession>
<feature type="region of interest" description="Disordered" evidence="1">
    <location>
        <begin position="477"/>
        <end position="510"/>
    </location>
</feature>
<feature type="compositionally biased region" description="Basic and acidic residues" evidence="1">
    <location>
        <begin position="1521"/>
        <end position="1531"/>
    </location>
</feature>
<feature type="compositionally biased region" description="Low complexity" evidence="1">
    <location>
        <begin position="859"/>
        <end position="870"/>
    </location>
</feature>
<feature type="compositionally biased region" description="Basic and acidic residues" evidence="1">
    <location>
        <begin position="793"/>
        <end position="811"/>
    </location>
</feature>
<feature type="compositionally biased region" description="Low complexity" evidence="1">
    <location>
        <begin position="664"/>
        <end position="685"/>
    </location>
</feature>
<feature type="region of interest" description="Disordered" evidence="1">
    <location>
        <begin position="541"/>
        <end position="631"/>
    </location>
</feature>
<dbReference type="PANTHER" id="PTHR48176">
    <property type="entry name" value="DDRGK DOMAIN-CONTAINING PROTEIN 1"/>
    <property type="match status" value="1"/>
</dbReference>
<dbReference type="InterPro" id="IPR050899">
    <property type="entry name" value="DDRGK_domain-containing"/>
</dbReference>
<sequence>MTDEASRIWGVSALEENVLPLNPYDVSLSSRKRKPGLKKRLKFKKRRPKRFKGLPFSWDEAVVMVCKRRVRSGLSILPAEWIQRARDELLGFMKGSACASSSSSSFVEAEMLEIAAACDSVMDVPWASARLLQSWGEDTHRTLLEELLSDATAADEGFLSMGGDRDAPGVALPVRLMAALDYCMVGDRVKYRGQYAWELLESVDFSWEKRKPKYSGGPKNLKMDDRDLNLLDISEPWALVLSDSESVSVSDAPSRGGGRGGLDFSFFPQRSTGIRKKGAGKYREGRAGGGNLFPSSSFLDFSVPWSESIFAEGLESGLGAGGVPAFLLFEEETDDAGAVTASGPFFIEEMWGEVGEAHPEEIFRVAPPHGTTLLRDRFGKGSKYFSSPDGKPGRPIQPPAVRVPAALSLSYPSLNTTTEEIRPSMSAGLGREDQIYLLQQKNPNPMPPTRAEEAKQEKGSGGQLSLQVAFPELFESKFDPPATQTPNRAEAKATAEKIDLPPAPAKSLPVIPEGSVLDRLQEDARPAARNVSVAVESEALARNAEVGAEAGASVENEEGRSDEIEEKDLDLAGGDRESEEAERERERERVQSEVRERKRRFRERHQLVSSSSFSATHSEAPRSYRYPPSLPPRLPFSVRELPSPLGSSVLRLDEGPRHCSFCHPPVTSVSPSSPSVQPSSSSFSSIQETNLSLAPSLTPSDWWSRVSPPPVDEREAPFPRADSFRSGGKRKNKRRTQSSRKERSKKGDSRKSAAEAQERNRKSEGNAVPLPAAAAAAKKKKEKETEKSEEEEEKIKREGEAREMEKEKQAEPLEPSPLKADSMPALLPSPLAVASLSPSLAFSISGGNEGGLPFGLFRPPAASSLSLSPPSASPPPPTQKTEKEAEDEEKEKSTRHAKRSSNRSRRGRRSQKGKRKEKEGKEENNTKKQQEQKKKGRSQDEKSIRENEKEETADPPLSLPVSPLPPNISLDSHLDSVSVFSSEDPDFLYLQELQKLRNPCPSLEQISRRTKMAIEWSSLLPPAACASTSAPSAFAPAQAPRKLSADDKQTKSASSSDEGAGLDAAATAVEAEGASSPFPTSSAFSSVRVPNPEKESEGDGVAASVPLLLSQPVSVSSLPWTRDRAKAEEISTLLLIREAQRGLHVEAQLEELERRLGRPPLLSEFFAATGLTSLEGIEQEKQRGARARLLLLYNHLGNIQGFAFKGLRIQKGDRLGKAKVMESGEETEMMLLLASHFLKALRRFDPRGSKSFISVMRGVLHGASIKATSMSSANMASAPSDEEVSALSKARAAWGRMSRLVERSREALDALRRGALGGESAEPADPQASEEEEGAGAGGDVSSSAPSTSEKREKGERESGLTRSHSGESWGPESRRVVSGRALLRSVSDAVDAPLDEVERMLLENRRGGTHDPHSVGKSSRGLVMRFEDSVLDDSVHTDSFLSRHEQETGHGGKGGMKFTGRLLTGGRARRGGGSSVRMKVTKDGATSLSLSSSLRSRSRAPSLSPHTTQQPRFTSSFVLEDPKGKRHSDDSLGEGSILPHGWVDRDRDIETNRAAARGKSGVVSGGQGGSSSSWERERDFAVLDRAIEALLPENVKPIFRHRYGLSSDRRPKSLRTISKIVCLCREGTRLRFNEGAAVLSGIEAPFPVSSGRVDPQSEVGIALSELQAHVAGIFEVTIRTHFHNKRLNQCEPWQAEVASRRAALDARASSDRVDLLAGSRTCGNFFNKHSAPHRSRRSLPRAAAADHEASTQPAVLDTQAGTEHKIRSWMRERLRAEDEDRERERGHGGMGGFCSRKTRRPGGGFIRRDSQSEGKGEEDTGRKRQYGRQPDRFARRSYVPGQRKLALWARENQTRHVWAENPGMRGSAKSRGGGGAQIRSRATKKVKKKKKEREIEEIPEVLQRALSLS</sequence>
<dbReference type="PANTHER" id="PTHR48176:SF1">
    <property type="entry name" value="DDRGK DOMAIN-CONTAINING PROTEIN 1"/>
    <property type="match status" value="1"/>
</dbReference>
<feature type="compositionally biased region" description="Basic residues" evidence="1">
    <location>
        <begin position="727"/>
        <end position="738"/>
    </location>
</feature>
<dbReference type="VEuPathDB" id="CryptoDB:Cvel_23197"/>
<feature type="region of interest" description="Disordered" evidence="1">
    <location>
        <begin position="1443"/>
        <end position="1576"/>
    </location>
</feature>
<evidence type="ECO:0000313" key="2">
    <source>
        <dbReference type="EMBL" id="CEM33603.1"/>
    </source>
</evidence>
<dbReference type="EMBL" id="CDMZ01001506">
    <property type="protein sequence ID" value="CEM33603.1"/>
    <property type="molecule type" value="Genomic_DNA"/>
</dbReference>
<feature type="compositionally biased region" description="Basic and acidic residues" evidence="1">
    <location>
        <begin position="1763"/>
        <end position="1788"/>
    </location>
</feature>
<feature type="compositionally biased region" description="Basic residues" evidence="1">
    <location>
        <begin position="1882"/>
        <end position="1892"/>
    </location>
</feature>
<proteinExistence type="predicted"/>
<feature type="region of interest" description="Disordered" evidence="1">
    <location>
        <begin position="1863"/>
        <end position="1895"/>
    </location>
</feature>
<feature type="compositionally biased region" description="Basic and acidic residues" evidence="1">
    <location>
        <begin position="569"/>
        <end position="596"/>
    </location>
</feature>
<feature type="compositionally biased region" description="Basic and acidic residues" evidence="1">
    <location>
        <begin position="1349"/>
        <end position="1360"/>
    </location>
</feature>
<feature type="compositionally biased region" description="Low complexity" evidence="1">
    <location>
        <begin position="1058"/>
        <end position="1086"/>
    </location>
</feature>
<feature type="region of interest" description="Disordered" evidence="1">
    <location>
        <begin position="1727"/>
        <end position="1834"/>
    </location>
</feature>
<feature type="compositionally biased region" description="Basic residues" evidence="1">
    <location>
        <begin position="893"/>
        <end position="915"/>
    </location>
</feature>
<dbReference type="GO" id="GO:0044389">
    <property type="term" value="F:ubiquitin-like protein ligase binding"/>
    <property type="evidence" value="ECO:0007669"/>
    <property type="project" value="TreeGrafter"/>
</dbReference>
<name>A0A0G4GSP1_9ALVE</name>
<feature type="compositionally biased region" description="Basic and acidic residues" evidence="1">
    <location>
        <begin position="489"/>
        <end position="499"/>
    </location>
</feature>
<feature type="compositionally biased region" description="Basic and acidic residues" evidence="1">
    <location>
        <begin position="1807"/>
        <end position="1823"/>
    </location>
</feature>
<feature type="compositionally biased region" description="Basic residues" evidence="1">
    <location>
        <begin position="1731"/>
        <end position="1740"/>
    </location>
</feature>
<feature type="region of interest" description="Disordered" evidence="1">
    <location>
        <begin position="841"/>
        <end position="972"/>
    </location>
</feature>
<protein>
    <submittedName>
        <fullName evidence="2">Uncharacterized protein</fullName>
    </submittedName>
</protein>
<feature type="compositionally biased region" description="Polar residues" evidence="1">
    <location>
        <begin position="686"/>
        <end position="701"/>
    </location>
</feature>
<feature type="compositionally biased region" description="Low complexity" evidence="1">
    <location>
        <begin position="1027"/>
        <end position="1040"/>
    </location>
</feature>
<feature type="region of interest" description="Disordered" evidence="1">
    <location>
        <begin position="440"/>
        <end position="462"/>
    </location>
</feature>
<evidence type="ECO:0000256" key="1">
    <source>
        <dbReference type="SAM" id="MobiDB-lite"/>
    </source>
</evidence>